<protein>
    <recommendedName>
        <fullName evidence="6">DNA replication complex GINS protein PSF3</fullName>
    </recommendedName>
</protein>
<dbReference type="InterPro" id="IPR038437">
    <property type="entry name" value="GINS_Psf3_sf"/>
</dbReference>
<feature type="region of interest" description="Disordered" evidence="7">
    <location>
        <begin position="191"/>
        <end position="267"/>
    </location>
</feature>
<dbReference type="PANTHER" id="PTHR22768:SF0">
    <property type="entry name" value="DNA REPLICATION COMPLEX GINS PROTEIN PSF3"/>
    <property type="match status" value="1"/>
</dbReference>
<dbReference type="EMBL" id="CAXLJM020000099">
    <property type="protein sequence ID" value="CAL8133413.1"/>
    <property type="molecule type" value="Genomic_DNA"/>
</dbReference>
<evidence type="ECO:0000256" key="3">
    <source>
        <dbReference type="ARBA" id="ARBA00022705"/>
    </source>
</evidence>
<dbReference type="Gene3D" id="1.20.58.2050">
    <property type="match status" value="1"/>
</dbReference>
<keyword evidence="11" id="KW-1185">Reference proteome</keyword>
<name>A0ABP1RR32_9HEXA</name>
<sequence length="351" mass="38961">MSSKDLRTAYHPNYFSVESILAAQTLVPCTTQMRLPKFGFLVPDCNSEDLPVGTSFDLPIWAARVLCRPLRTFVTVTIPAGFKEVHREVIEEDANSSDLNKVNANFYESGHLCTSLFHNDAGELAEMLPEILQTRILCIGATTGTTLLHSSALKEDLMDTLEKKLLKDTQAGKTNLREWLETFNLPPAVEAELRRPKPQPPAPAPPPVQRQPAPHYQNLHQQQQHLPHHLQPQQHQHQQFTHRPVAHVNPQPTQPVPAPAHSHPQVQLPHSSYGNPYAHLQTGGLPPPYNNINVAPHHLGGGGAAGSPGISATHNINTQLQNQHQSHHMGLTHTQHQGLPHSHYPHHHGHQ</sequence>
<dbReference type="InterPro" id="IPR036224">
    <property type="entry name" value="GINS_bundle-like_dom_sf"/>
</dbReference>
<dbReference type="Pfam" id="PF22466">
    <property type="entry name" value="PSF3_N"/>
    <property type="match status" value="1"/>
</dbReference>
<accession>A0ABP1RR32</accession>
<dbReference type="Proteomes" id="UP001642540">
    <property type="component" value="Unassembled WGS sequence"/>
</dbReference>
<evidence type="ECO:0000313" key="10">
    <source>
        <dbReference type="EMBL" id="CAL8133413.1"/>
    </source>
</evidence>
<evidence type="ECO:0000259" key="8">
    <source>
        <dbReference type="Pfam" id="PF05916"/>
    </source>
</evidence>
<comment type="subunit">
    <text evidence="6">Component of the GINS complex.</text>
</comment>
<dbReference type="Pfam" id="PF05916">
    <property type="entry name" value="Sld5"/>
    <property type="match status" value="1"/>
</dbReference>
<dbReference type="InterPro" id="IPR010492">
    <property type="entry name" value="GINS_Psf3"/>
</dbReference>
<reference evidence="10 11" key="1">
    <citation type="submission" date="2024-08" db="EMBL/GenBank/DDBJ databases">
        <authorList>
            <person name="Cucini C."/>
            <person name="Frati F."/>
        </authorList>
    </citation>
    <scope>NUCLEOTIDE SEQUENCE [LARGE SCALE GENOMIC DNA]</scope>
</reference>
<dbReference type="PANTHER" id="PTHR22768">
    <property type="entry name" value="DNA REPLICATION COMPLEX GINS PROTEIN PSF3"/>
    <property type="match status" value="1"/>
</dbReference>
<keyword evidence="4 6" id="KW-0539">Nucleus</keyword>
<keyword evidence="3 6" id="KW-0235">DNA replication</keyword>
<evidence type="ECO:0000256" key="7">
    <source>
        <dbReference type="SAM" id="MobiDB-lite"/>
    </source>
</evidence>
<dbReference type="SUPFAM" id="SSF160059">
    <property type="entry name" value="PriA/YqbF domain"/>
    <property type="match status" value="1"/>
</dbReference>
<dbReference type="SUPFAM" id="SSF158573">
    <property type="entry name" value="GINS helical bundle-like"/>
    <property type="match status" value="1"/>
</dbReference>
<feature type="compositionally biased region" description="Low complexity" evidence="7">
    <location>
        <begin position="210"/>
        <end position="239"/>
    </location>
</feature>
<comment type="caution">
    <text evidence="10">The sequence shown here is derived from an EMBL/GenBank/DDBJ whole genome shotgun (WGS) entry which is preliminary data.</text>
</comment>
<evidence type="ECO:0000256" key="5">
    <source>
        <dbReference type="ARBA" id="ARBA00045258"/>
    </source>
</evidence>
<dbReference type="CDD" id="cd11713">
    <property type="entry name" value="GINS_A_psf3"/>
    <property type="match status" value="1"/>
</dbReference>
<feature type="domain" description="GINS subunit" evidence="8">
    <location>
        <begin position="85"/>
        <end position="180"/>
    </location>
</feature>
<dbReference type="InterPro" id="IPR055221">
    <property type="entry name" value="PSF3_N"/>
</dbReference>
<evidence type="ECO:0000256" key="6">
    <source>
        <dbReference type="RuleBase" id="RU367161"/>
    </source>
</evidence>
<dbReference type="InterPro" id="IPR021151">
    <property type="entry name" value="GINS_A"/>
</dbReference>
<evidence type="ECO:0000256" key="4">
    <source>
        <dbReference type="ARBA" id="ARBA00023242"/>
    </source>
</evidence>
<feature type="region of interest" description="Disordered" evidence="7">
    <location>
        <begin position="321"/>
        <end position="351"/>
    </location>
</feature>
<comment type="subcellular location">
    <subcellularLocation>
        <location evidence="1 6">Nucleus</location>
    </subcellularLocation>
</comment>
<comment type="similarity">
    <text evidence="2 6">Belongs to the GINS3/PSF3 family.</text>
</comment>
<evidence type="ECO:0000313" key="11">
    <source>
        <dbReference type="Proteomes" id="UP001642540"/>
    </source>
</evidence>
<evidence type="ECO:0000256" key="1">
    <source>
        <dbReference type="ARBA" id="ARBA00004123"/>
    </source>
</evidence>
<feature type="domain" description="DNA replication complex GINS protein PSF3 N-terminal" evidence="9">
    <location>
        <begin position="15"/>
        <end position="67"/>
    </location>
</feature>
<gene>
    <name evidence="10" type="ORF">ODALV1_LOCUS25056</name>
</gene>
<proteinExistence type="inferred from homology"/>
<organism evidence="10 11">
    <name type="scientific">Orchesella dallaii</name>
    <dbReference type="NCBI Taxonomy" id="48710"/>
    <lineage>
        <taxon>Eukaryota</taxon>
        <taxon>Metazoa</taxon>
        <taxon>Ecdysozoa</taxon>
        <taxon>Arthropoda</taxon>
        <taxon>Hexapoda</taxon>
        <taxon>Collembola</taxon>
        <taxon>Entomobryomorpha</taxon>
        <taxon>Entomobryoidea</taxon>
        <taxon>Orchesellidae</taxon>
        <taxon>Orchesellinae</taxon>
        <taxon>Orchesella</taxon>
    </lineage>
</organism>
<evidence type="ECO:0000259" key="9">
    <source>
        <dbReference type="Pfam" id="PF22466"/>
    </source>
</evidence>
<comment type="function">
    <text evidence="5">Required for correct functioning of the GINS complex, a complex that plays an essential role in the initiation of DNA replication, and progression of DNA replication forks. GINS complex is a core component of CDC45-MCM-GINS (CMG) helicase, the molecular machine that unwinds template DNA during replication, and around which the replisome is built.</text>
</comment>
<evidence type="ECO:0000256" key="2">
    <source>
        <dbReference type="ARBA" id="ARBA00006343"/>
    </source>
</evidence>
<comment type="function">
    <text evidence="6">The GINS complex plays an essential role in the initiation of DNA replication.</text>
</comment>
<dbReference type="CDD" id="cd21693">
    <property type="entry name" value="GINS_B_Psf3"/>
    <property type="match status" value="1"/>
</dbReference>
<feature type="compositionally biased region" description="Pro residues" evidence="7">
    <location>
        <begin position="198"/>
        <end position="209"/>
    </location>
</feature>